<comment type="subcellular location">
    <subcellularLocation>
        <location evidence="1">Cell membrane</location>
        <topology evidence="1">Multi-pass membrane protein</topology>
    </subcellularLocation>
</comment>
<evidence type="ECO:0000313" key="7">
    <source>
        <dbReference type="Proteomes" id="UP001596481"/>
    </source>
</evidence>
<dbReference type="GO" id="GO:0005886">
    <property type="term" value="C:plasma membrane"/>
    <property type="evidence" value="ECO:0007669"/>
    <property type="project" value="UniProtKB-SubCell"/>
</dbReference>
<keyword evidence="7" id="KW-1185">Reference proteome</keyword>
<protein>
    <submittedName>
        <fullName evidence="6">UbiA family prenyltransferase</fullName>
    </submittedName>
</protein>
<evidence type="ECO:0000256" key="1">
    <source>
        <dbReference type="ARBA" id="ARBA00004651"/>
    </source>
</evidence>
<name>A0ABD5ZEA7_9EURY</name>
<dbReference type="EMBL" id="JBHTAA010000002">
    <property type="protein sequence ID" value="MFC7203228.1"/>
    <property type="molecule type" value="Genomic_DNA"/>
</dbReference>
<feature type="transmembrane region" description="Helical" evidence="5">
    <location>
        <begin position="261"/>
        <end position="280"/>
    </location>
</feature>
<dbReference type="CDD" id="cd13956">
    <property type="entry name" value="PT_UbiA"/>
    <property type="match status" value="1"/>
</dbReference>
<feature type="transmembrane region" description="Helical" evidence="5">
    <location>
        <begin position="140"/>
        <end position="157"/>
    </location>
</feature>
<keyword evidence="2 5" id="KW-0812">Transmembrane</keyword>
<dbReference type="RefSeq" id="WP_390222567.1">
    <property type="nucleotide sequence ID" value="NZ_JBHTAA010000002.1"/>
</dbReference>
<feature type="transmembrane region" description="Helical" evidence="5">
    <location>
        <begin position="358"/>
        <end position="379"/>
    </location>
</feature>
<feature type="transmembrane region" description="Helical" evidence="5">
    <location>
        <begin position="164"/>
        <end position="182"/>
    </location>
</feature>
<evidence type="ECO:0000313" key="6">
    <source>
        <dbReference type="EMBL" id="MFC7203228.1"/>
    </source>
</evidence>
<evidence type="ECO:0000256" key="2">
    <source>
        <dbReference type="ARBA" id="ARBA00022692"/>
    </source>
</evidence>
<dbReference type="AlphaFoldDB" id="A0ABD5ZEA7"/>
<dbReference type="InterPro" id="IPR000537">
    <property type="entry name" value="UbiA_prenyltransferase"/>
</dbReference>
<organism evidence="6 7">
    <name type="scientific">Haloferax namakaokahaiae</name>
    <dbReference type="NCBI Taxonomy" id="1748331"/>
    <lineage>
        <taxon>Archaea</taxon>
        <taxon>Methanobacteriati</taxon>
        <taxon>Methanobacteriota</taxon>
        <taxon>Stenosarchaea group</taxon>
        <taxon>Halobacteria</taxon>
        <taxon>Halobacteriales</taxon>
        <taxon>Haloferacaceae</taxon>
        <taxon>Haloferax</taxon>
    </lineage>
</organism>
<accession>A0ABD5ZEA7</accession>
<feature type="transmembrane region" description="Helical" evidence="5">
    <location>
        <begin position="46"/>
        <end position="64"/>
    </location>
</feature>
<gene>
    <name evidence="6" type="ORF">ACFQJC_06855</name>
</gene>
<proteinExistence type="predicted"/>
<comment type="caution">
    <text evidence="6">The sequence shown here is derived from an EMBL/GenBank/DDBJ whole genome shotgun (WGS) entry which is preliminary data.</text>
</comment>
<dbReference type="Pfam" id="PF01040">
    <property type="entry name" value="UbiA"/>
    <property type="match status" value="1"/>
</dbReference>
<feature type="transmembrane region" description="Helical" evidence="5">
    <location>
        <begin position="90"/>
        <end position="120"/>
    </location>
</feature>
<evidence type="ECO:0000256" key="3">
    <source>
        <dbReference type="ARBA" id="ARBA00022989"/>
    </source>
</evidence>
<keyword evidence="3 5" id="KW-1133">Transmembrane helix</keyword>
<feature type="transmembrane region" description="Helical" evidence="5">
    <location>
        <begin position="223"/>
        <end position="249"/>
    </location>
</feature>
<evidence type="ECO:0000256" key="4">
    <source>
        <dbReference type="ARBA" id="ARBA00023136"/>
    </source>
</evidence>
<keyword evidence="4 5" id="KW-0472">Membrane</keyword>
<evidence type="ECO:0000256" key="5">
    <source>
        <dbReference type="SAM" id="Phobius"/>
    </source>
</evidence>
<sequence>MAIARHDGGVSAAMAALLSQVHPVFMLPPVATAAFGAILAVEVSSAVLAFHLTAVFFAVYTAHVKDGYVDFHVRGEDDDHPLTASGCRKALVGAGLGFACCLAGLWLLAGWTAVLVAAPLWVIGFLHAPQLDTRPVTTTLGYPVGVGLALFGGYYVQTRSIAPIPVAFATIFVTLLAGVKIIDDATDYDYDRGIDKRTVAVVLGRSRSRTVAYLLIGGSLVAVLWATIGGLFPAFSLVAVAVLAAIVVTTRRLSPKYATMVLVRGVYVFLALLVVAVWFTPLSSISLPDIGILGPYTYLATEIVFGGAALVLLLRAGRASLWSAARTIAVLYPIAYLWDWYTLEVGVFEVVLRTGISFAGIPLEEHLFAVVVPALVLGIHETFNTARD</sequence>
<reference evidence="6 7" key="1">
    <citation type="journal article" date="2019" name="Int. J. Syst. Evol. Microbiol.">
        <title>The Global Catalogue of Microorganisms (GCM) 10K type strain sequencing project: providing services to taxonomists for standard genome sequencing and annotation.</title>
        <authorList>
            <consortium name="The Broad Institute Genomics Platform"/>
            <consortium name="The Broad Institute Genome Sequencing Center for Infectious Disease"/>
            <person name="Wu L."/>
            <person name="Ma J."/>
        </authorList>
    </citation>
    <scope>NUCLEOTIDE SEQUENCE [LARGE SCALE GENOMIC DNA]</scope>
    <source>
        <strain evidence="6 7">DSM 29988</strain>
    </source>
</reference>
<feature type="transmembrane region" description="Helical" evidence="5">
    <location>
        <begin position="321"/>
        <end position="338"/>
    </location>
</feature>
<feature type="transmembrane region" description="Helical" evidence="5">
    <location>
        <begin position="292"/>
        <end position="314"/>
    </location>
</feature>
<dbReference type="Proteomes" id="UP001596481">
    <property type="component" value="Unassembled WGS sequence"/>
</dbReference>